<feature type="compositionally biased region" description="Polar residues" evidence="1">
    <location>
        <begin position="335"/>
        <end position="344"/>
    </location>
</feature>
<sequence>MSAQDTDPPARDLVIDAGDGADELNPQDHTAPASSVHDSVGTKTQSNKKVGDATNQEVQLNVSTSDRDSVAKQQSCELGDQAPHEQRAKSTDTSPAQETRIQEEKVLQREDSAKPHEPTEQMLSASRLEHNHILGIPAMNKAVSSEPTSEDNNRLSRHTTAIVAETQEYQPVAKTPESVRGNPYLLAAPLAARNQQAHQNDLVMGEPQAISNRGYASMAAQAPPVQNTQAKKAEEAQPTHSRHELDIETATSHQQIEDEQSDSAKGSSEEDEADVEMRFTQNDSSNDSDTEDDEEEDDGHMATMQSRLKAGVARLKSTQLGQRQQPRQGDINMFNPGQGQNFDQFQGYPDTRYDPRLGGYGAPPRIQQYPVSHYSQNAHGAPSMPAPSNSDDSRHDGRQQMPNHQSPREDLRVMPGFPPLDPRSWPFSAGAPMHQGVPMGLPQLPQHARELPNLGFPLLSYSKQAPLPAYSTYPTSAHDKGAHAPMGNHSNSHASSFQAPSGHASGQTHKARKVGVAEVIDISDDDEPLRTRVPRHPSVLSDSVMGESPPHRADPQEDEHDCGGDDDNAEFLKQLKATQLPQAIDKVQKAPSKQRVETQPTQTSSPTKAASESNAAAASIDWTLPKYDVQVEPGKDKDDPTIAKVSLPGLYREEVILSADHSEQEVHLFVTCFLPGQQALAMPDPLPANAIMNFHTIAVMVIEAFVQYEIGDEFGTGRGHWHDDHDQGEAEYQRLRNATDADPDEIFFAVIDRWRAGIESNKQPAKLIRGAQEFCDTALELVYYIKEHGLLKPKPKERAVRSDKGVKRGARKVGDENEDEGAGKGKSAGKGKGKAEEGKTATKSGNKRGAGADKVNNLEPRKKAKVKKPKVADSKQKPKPKSRKKQPTLVVIRKP</sequence>
<feature type="compositionally biased region" description="Polar residues" evidence="1">
    <location>
        <begin position="488"/>
        <end position="508"/>
    </location>
</feature>
<feature type="compositionally biased region" description="Basic and acidic residues" evidence="1">
    <location>
        <begin position="100"/>
        <end position="119"/>
    </location>
</feature>
<feature type="compositionally biased region" description="Polar residues" evidence="1">
    <location>
        <begin position="369"/>
        <end position="378"/>
    </location>
</feature>
<proteinExistence type="predicted"/>
<feature type="compositionally biased region" description="Polar residues" evidence="1">
    <location>
        <begin position="316"/>
        <end position="327"/>
    </location>
</feature>
<feature type="compositionally biased region" description="Acidic residues" evidence="1">
    <location>
        <begin position="556"/>
        <end position="568"/>
    </location>
</feature>
<accession>A0A6A7A2M9</accession>
<feature type="compositionally biased region" description="Acidic residues" evidence="1">
    <location>
        <begin position="286"/>
        <end position="298"/>
    </location>
</feature>
<feature type="compositionally biased region" description="Basic and acidic residues" evidence="1">
    <location>
        <begin position="794"/>
        <end position="806"/>
    </location>
</feature>
<feature type="region of interest" description="Disordered" evidence="1">
    <location>
        <begin position="1"/>
        <end position="131"/>
    </location>
</feature>
<dbReference type="OrthoDB" id="3796908at2759"/>
<feature type="compositionally biased region" description="Basic residues" evidence="1">
    <location>
        <begin position="877"/>
        <end position="886"/>
    </location>
</feature>
<keyword evidence="3" id="KW-1185">Reference proteome</keyword>
<protein>
    <submittedName>
        <fullName evidence="2">Uncharacterized protein</fullName>
    </submittedName>
</protein>
<name>A0A6A7A2M9_9PLEO</name>
<dbReference type="EMBL" id="MU006225">
    <property type="protein sequence ID" value="KAF2826967.1"/>
    <property type="molecule type" value="Genomic_DNA"/>
</dbReference>
<feature type="compositionally biased region" description="Basic and acidic residues" evidence="1">
    <location>
        <begin position="231"/>
        <end position="246"/>
    </location>
</feature>
<feature type="region of interest" description="Disordered" evidence="1">
    <location>
        <begin position="221"/>
        <end position="301"/>
    </location>
</feature>
<feature type="compositionally biased region" description="Polar residues" evidence="1">
    <location>
        <begin position="597"/>
        <end position="608"/>
    </location>
</feature>
<evidence type="ECO:0000313" key="3">
    <source>
        <dbReference type="Proteomes" id="UP000799424"/>
    </source>
</evidence>
<feature type="region of interest" description="Disordered" evidence="1">
    <location>
        <begin position="794"/>
        <end position="895"/>
    </location>
</feature>
<evidence type="ECO:0000256" key="1">
    <source>
        <dbReference type="SAM" id="MobiDB-lite"/>
    </source>
</evidence>
<reference evidence="2" key="1">
    <citation type="journal article" date="2020" name="Stud. Mycol.">
        <title>101 Dothideomycetes genomes: a test case for predicting lifestyles and emergence of pathogens.</title>
        <authorList>
            <person name="Haridas S."/>
            <person name="Albert R."/>
            <person name="Binder M."/>
            <person name="Bloem J."/>
            <person name="Labutti K."/>
            <person name="Salamov A."/>
            <person name="Andreopoulos B."/>
            <person name="Baker S."/>
            <person name="Barry K."/>
            <person name="Bills G."/>
            <person name="Bluhm B."/>
            <person name="Cannon C."/>
            <person name="Castanera R."/>
            <person name="Culley D."/>
            <person name="Daum C."/>
            <person name="Ezra D."/>
            <person name="Gonzalez J."/>
            <person name="Henrissat B."/>
            <person name="Kuo A."/>
            <person name="Liang C."/>
            <person name="Lipzen A."/>
            <person name="Lutzoni F."/>
            <person name="Magnuson J."/>
            <person name="Mondo S."/>
            <person name="Nolan M."/>
            <person name="Ohm R."/>
            <person name="Pangilinan J."/>
            <person name="Park H.-J."/>
            <person name="Ramirez L."/>
            <person name="Alfaro M."/>
            <person name="Sun H."/>
            <person name="Tritt A."/>
            <person name="Yoshinaga Y."/>
            <person name="Zwiers L.-H."/>
            <person name="Turgeon B."/>
            <person name="Goodwin S."/>
            <person name="Spatafora J."/>
            <person name="Crous P."/>
            <person name="Grigoriev I."/>
        </authorList>
    </citation>
    <scope>NUCLEOTIDE SEQUENCE</scope>
    <source>
        <strain evidence="2">CBS 113818</strain>
    </source>
</reference>
<dbReference type="Proteomes" id="UP000799424">
    <property type="component" value="Unassembled WGS sequence"/>
</dbReference>
<evidence type="ECO:0000313" key="2">
    <source>
        <dbReference type="EMBL" id="KAF2826967.1"/>
    </source>
</evidence>
<organism evidence="2 3">
    <name type="scientific">Ophiobolus disseminans</name>
    <dbReference type="NCBI Taxonomy" id="1469910"/>
    <lineage>
        <taxon>Eukaryota</taxon>
        <taxon>Fungi</taxon>
        <taxon>Dikarya</taxon>
        <taxon>Ascomycota</taxon>
        <taxon>Pezizomycotina</taxon>
        <taxon>Dothideomycetes</taxon>
        <taxon>Pleosporomycetidae</taxon>
        <taxon>Pleosporales</taxon>
        <taxon>Pleosporineae</taxon>
        <taxon>Phaeosphaeriaceae</taxon>
        <taxon>Ophiobolus</taxon>
    </lineage>
</organism>
<feature type="region of interest" description="Disordered" evidence="1">
    <location>
        <begin position="316"/>
        <end position="411"/>
    </location>
</feature>
<feature type="region of interest" description="Disordered" evidence="1">
    <location>
        <begin position="586"/>
        <end position="616"/>
    </location>
</feature>
<feature type="region of interest" description="Disordered" evidence="1">
    <location>
        <begin position="474"/>
        <end position="568"/>
    </location>
</feature>
<gene>
    <name evidence="2" type="ORF">CC86DRAFT_406200</name>
</gene>
<dbReference type="AlphaFoldDB" id="A0A6A7A2M9"/>
<feature type="compositionally biased region" description="Polar residues" evidence="1">
    <location>
        <begin position="32"/>
        <end position="64"/>
    </location>
</feature>